<reference evidence="5" key="1">
    <citation type="submission" date="2022-11" db="UniProtKB">
        <authorList>
            <consortium name="WormBaseParasite"/>
        </authorList>
    </citation>
    <scope>IDENTIFICATION</scope>
</reference>
<dbReference type="Pfam" id="PF00041">
    <property type="entry name" value="fn3"/>
    <property type="match status" value="2"/>
</dbReference>
<dbReference type="Proteomes" id="UP000887569">
    <property type="component" value="Unplaced"/>
</dbReference>
<evidence type="ECO:0000313" key="5">
    <source>
        <dbReference type="WBParaSite" id="PgR094_g002_t01"/>
    </source>
</evidence>
<dbReference type="InterPro" id="IPR000998">
    <property type="entry name" value="MAM_dom"/>
</dbReference>
<evidence type="ECO:0000259" key="2">
    <source>
        <dbReference type="PROSITE" id="PS50060"/>
    </source>
</evidence>
<feature type="domain" description="MAM" evidence="2">
    <location>
        <begin position="296"/>
        <end position="459"/>
    </location>
</feature>
<dbReference type="Pfam" id="PF00629">
    <property type="entry name" value="MAM"/>
    <property type="match status" value="1"/>
</dbReference>
<dbReference type="SUPFAM" id="SSF49899">
    <property type="entry name" value="Concanavalin A-like lectins/glucanases"/>
    <property type="match status" value="1"/>
</dbReference>
<dbReference type="Gene3D" id="2.60.120.200">
    <property type="match status" value="1"/>
</dbReference>
<protein>
    <submittedName>
        <fullName evidence="5">Collagen alpha-1(XVIII) chain</fullName>
    </submittedName>
</protein>
<dbReference type="InterPro" id="IPR036116">
    <property type="entry name" value="FN3_sf"/>
</dbReference>
<dbReference type="PROSITE" id="PS50060">
    <property type="entry name" value="MAM_2"/>
    <property type="match status" value="1"/>
</dbReference>
<feature type="domain" description="Fibronectin type-III" evidence="3">
    <location>
        <begin position="184"/>
        <end position="284"/>
    </location>
</feature>
<accession>A0A915C778</accession>
<dbReference type="CDD" id="cd00063">
    <property type="entry name" value="FN3"/>
    <property type="match status" value="2"/>
</dbReference>
<dbReference type="InterPro" id="IPR013783">
    <property type="entry name" value="Ig-like_fold"/>
</dbReference>
<feature type="domain" description="Fibronectin type-III" evidence="3">
    <location>
        <begin position="77"/>
        <end position="172"/>
    </location>
</feature>
<dbReference type="InterPro" id="IPR013320">
    <property type="entry name" value="ConA-like_dom_sf"/>
</dbReference>
<dbReference type="PROSITE" id="PS50853">
    <property type="entry name" value="FN3"/>
    <property type="match status" value="2"/>
</dbReference>
<dbReference type="AlphaFoldDB" id="A0A915C778"/>
<keyword evidence="4" id="KW-1185">Reference proteome</keyword>
<evidence type="ECO:0000256" key="1">
    <source>
        <dbReference type="ARBA" id="ARBA00022737"/>
    </source>
</evidence>
<evidence type="ECO:0000259" key="3">
    <source>
        <dbReference type="PROSITE" id="PS50853"/>
    </source>
</evidence>
<evidence type="ECO:0000313" key="4">
    <source>
        <dbReference type="Proteomes" id="UP000887569"/>
    </source>
</evidence>
<dbReference type="GO" id="GO:0016020">
    <property type="term" value="C:membrane"/>
    <property type="evidence" value="ECO:0007669"/>
    <property type="project" value="InterPro"/>
</dbReference>
<organism evidence="4 5">
    <name type="scientific">Parascaris univalens</name>
    <name type="common">Nematode worm</name>
    <dbReference type="NCBI Taxonomy" id="6257"/>
    <lineage>
        <taxon>Eukaryota</taxon>
        <taxon>Metazoa</taxon>
        <taxon>Ecdysozoa</taxon>
        <taxon>Nematoda</taxon>
        <taxon>Chromadorea</taxon>
        <taxon>Rhabditida</taxon>
        <taxon>Spirurina</taxon>
        <taxon>Ascaridomorpha</taxon>
        <taxon>Ascaridoidea</taxon>
        <taxon>Ascarididae</taxon>
        <taxon>Parascaris</taxon>
    </lineage>
</organism>
<dbReference type="Gene3D" id="2.60.40.10">
    <property type="entry name" value="Immunoglobulins"/>
    <property type="match status" value="2"/>
</dbReference>
<proteinExistence type="predicted"/>
<dbReference type="PANTHER" id="PTHR46708">
    <property type="entry name" value="TENASCIN"/>
    <property type="match status" value="1"/>
</dbReference>
<sequence>FSKFCLEKLKEIRGAKKSCALIHRTHSIMEYFRCHFRGGKFRKTQHEMNDRKDRWITAQIVLFFLISECHTQQEWRVPDPPENVRSKADAESVTLWWEPPASINEILVRGYTISYGIGTPSRRVIIEGAYTNAFTVNGLKPNTTYVFALTAYNEAEGEDSEKVLLTATTKLPKKFDDRLFQLQTPSNVHAKAISPNAIEVRWTDPNVDFENDNSVEAASRKRIYVIQYGIHQSEKHERLTAQVRQAVLGGLQPGTEYEIAVKVVMPDGAESAWSIRELVRTPNKSPSPLWPKSFDERCHFEDPSICGFTSDENAPLIWMRSQAGANAYLPNSVLGTPGGHYMTLQSTSSPHENYGRLISKSFKFNNGSHLCISLWIYVKDESRGVMTIRLHKENDQKHALTVFFAQLNKLRKESWELLLLNVRAPDVPFQLSFEVRKIGNEHFWIAIDDIDILSGRCPKEAIAVSRGTASFSERKIISSQSQHVLAS</sequence>
<dbReference type="WBParaSite" id="PgR094_g002_t01">
    <property type="protein sequence ID" value="PgR094_g002_t01"/>
    <property type="gene ID" value="PgR094_g002"/>
</dbReference>
<name>A0A915C778_PARUN</name>
<dbReference type="SMART" id="SM00060">
    <property type="entry name" value="FN3"/>
    <property type="match status" value="2"/>
</dbReference>
<dbReference type="CDD" id="cd06263">
    <property type="entry name" value="MAM"/>
    <property type="match status" value="1"/>
</dbReference>
<dbReference type="InterPro" id="IPR050991">
    <property type="entry name" value="ECM_Regulatory_Proteins"/>
</dbReference>
<dbReference type="SMART" id="SM00137">
    <property type="entry name" value="MAM"/>
    <property type="match status" value="1"/>
</dbReference>
<dbReference type="PANTHER" id="PTHR46708:SF2">
    <property type="entry name" value="FIBRONECTIN TYPE-III DOMAIN-CONTAINING PROTEIN"/>
    <property type="match status" value="1"/>
</dbReference>
<dbReference type="InterPro" id="IPR003961">
    <property type="entry name" value="FN3_dom"/>
</dbReference>
<keyword evidence="1" id="KW-0677">Repeat</keyword>
<dbReference type="SUPFAM" id="SSF49265">
    <property type="entry name" value="Fibronectin type III"/>
    <property type="match status" value="1"/>
</dbReference>